<comment type="caution">
    <text evidence="1">The sequence shown here is derived from an EMBL/GenBank/DDBJ whole genome shotgun (WGS) entry which is preliminary data.</text>
</comment>
<name>A0A392V5Q0_9FABA</name>
<organism evidence="1 2">
    <name type="scientific">Trifolium medium</name>
    <dbReference type="NCBI Taxonomy" id="97028"/>
    <lineage>
        <taxon>Eukaryota</taxon>
        <taxon>Viridiplantae</taxon>
        <taxon>Streptophyta</taxon>
        <taxon>Embryophyta</taxon>
        <taxon>Tracheophyta</taxon>
        <taxon>Spermatophyta</taxon>
        <taxon>Magnoliopsida</taxon>
        <taxon>eudicotyledons</taxon>
        <taxon>Gunneridae</taxon>
        <taxon>Pentapetalae</taxon>
        <taxon>rosids</taxon>
        <taxon>fabids</taxon>
        <taxon>Fabales</taxon>
        <taxon>Fabaceae</taxon>
        <taxon>Papilionoideae</taxon>
        <taxon>50 kb inversion clade</taxon>
        <taxon>NPAAA clade</taxon>
        <taxon>Hologalegina</taxon>
        <taxon>IRL clade</taxon>
        <taxon>Trifolieae</taxon>
        <taxon>Trifolium</taxon>
    </lineage>
</organism>
<evidence type="ECO:0000313" key="1">
    <source>
        <dbReference type="EMBL" id="MCI82271.1"/>
    </source>
</evidence>
<sequence length="62" mass="6842">YRSPSITGHHDDHLPPSPATITIIFLHDRPPPSSFTSLPTDTDLTTNSTRTSVFFMASSKRS</sequence>
<dbReference type="Proteomes" id="UP000265520">
    <property type="component" value="Unassembled WGS sequence"/>
</dbReference>
<reference evidence="1 2" key="1">
    <citation type="journal article" date="2018" name="Front. Plant Sci.">
        <title>Red Clover (Trifolium pratense) and Zigzag Clover (T. medium) - A Picture of Genomic Similarities and Differences.</title>
        <authorList>
            <person name="Dluhosova J."/>
            <person name="Istvanek J."/>
            <person name="Nedelnik J."/>
            <person name="Repkova J."/>
        </authorList>
    </citation>
    <scope>NUCLEOTIDE SEQUENCE [LARGE SCALE GENOMIC DNA]</scope>
    <source>
        <strain evidence="2">cv. 10/8</strain>
        <tissue evidence="1">Leaf</tissue>
    </source>
</reference>
<proteinExistence type="predicted"/>
<keyword evidence="2" id="KW-1185">Reference proteome</keyword>
<accession>A0A392V5Q0</accession>
<dbReference type="AlphaFoldDB" id="A0A392V5Q0"/>
<feature type="non-terminal residue" evidence="1">
    <location>
        <position position="1"/>
    </location>
</feature>
<evidence type="ECO:0000313" key="2">
    <source>
        <dbReference type="Proteomes" id="UP000265520"/>
    </source>
</evidence>
<dbReference type="EMBL" id="LXQA011039398">
    <property type="protein sequence ID" value="MCI82271.1"/>
    <property type="molecule type" value="Genomic_DNA"/>
</dbReference>
<protein>
    <submittedName>
        <fullName evidence="1">Uncharacterized protein</fullName>
    </submittedName>
</protein>